<evidence type="ECO:0000313" key="4">
    <source>
        <dbReference type="Proteomes" id="UP000494165"/>
    </source>
</evidence>
<evidence type="ECO:0000313" key="3">
    <source>
        <dbReference type="EMBL" id="CAB3364733.1"/>
    </source>
</evidence>
<sequence>MSARISLGNTKLFKLIVHQRNFSGEDLIINPKDFPTIKKGDIVEIFHPEEESSRLLLQVTSFKEDLQSRETISIEQSIASAFQLRTYADVNVNIVSAEDVALDSVELTFKDQYLGRSDMWRLKNTMMNTCVYMNKKIEFCGGSIRCQVYEMWSSGERVACGVINEDTKVVFRSSTSMVYLFLQMSSEMWEFDIHGDLYFEKAVNGFLTYLVHKWKKAGSNHEVTIVLFSRTFYKANSLDEFPLYMRECLQKDYKGRFYEDFYRVAIQNERYDDWTSTIQFLRKLFPIYQQQVLEYHARPGVVIPKAYNSTASQGNFLEVLNMSLNVFEKHYLDRSFDRTGQLSIVVTPGVGVFEVDRELTNVTKQRVIDNGVGSDLVCVGEQPLHAVPLLKFHTKDVSMNAVDDYSMPHWINLSFYSTNKKVGYSEFIPRIKLPPMQNQALSRRSSQSVAQTTTKVSTDEEQSGLPTLFDYDAYDAKIFQLPNMQTTGRFPNSKKVSTGTMNEPYLSYIHPLSNTTRKMSDPDVHHFQSTSPVPGLSRIRSSAISIPSRSIEGSPNNSLQESKTLARTVLENYSPPNQGRAIIGSVGSQNTMSQQAVKLRPGRALINPFDPSHVTIKLTSNRRRWTHIFPKGPTGVLIQQHHYQAVPTKSLNERLDGDSDDKKTNEFTPRGSMSLETRSLNFLNKHFVAQNVRNMTLLWGATGEQEWTPALTTAGKVIIGVDWKSLTIPACLPVTTDYFPDKRSLTNDYFVSDYNLLPEDVNFGYAQQRAVFKKPLNTVEVYKELISQRLAQGFQLIVQPQNESVARTTRAPSTEASAPGTQSTNTASFVRSKSRNNDNDADEECLLSIGRLFHKISLNGSTITVTRYRPRHPYHPFNIHYRYRFHAPDHLTYELSWVSFTSEKLENYNWNYMDHYICSRGDTDFALSETLKFWRFRVYLLPGSHSGTKKIQEGSSHFDVYQMQTLDEQALLTDGFLRFVESWLNKIKRRNTVKKTRASVVGSSPFRERLGSNRVLERPRSRSGSKVMERVKTENASSGRVSPASEVSLETTESHNTSGENNDENTSVEFKRLSASASYQEILEAMKNPNSGLIFLFLNQTSPPMTFSSADAVHWLLTHVEGLNSKDAAADVMQGMLKNELIRHASGSKTHPFIVGFYLYYITGDEKVQGDAISFENEWIEVEVERPLGWKFDNAVSQSTPIASFLVEKLNHQDCEDWKRPNYKHTHLDIDVSNKSDRIEWGHAKYQPVFRADRAYEFSVQWVAATGTVVSDLVLGWARKAQTCGLHMIPVPADPFALPYTEKSDPLRGPIFIPLDTEALMGNKSHLFENFAEDSWKQRLFLLQDTIAARFGFVSCILETILGQPQRQPPVLGGEPPSTPNMSTPINSHQFNPFHRQYIHLTGNAFIMIPTQPCCQPKSKPIRIQGSQGSKPNRYDSLQEMPPSSPHEEYITRHVSGKRDECGPETRIGFLWSWNHMIGRRWKTASNPATGDEKFQDRLLQDFQDFCSNEDNRLKAFWDKCWAEKEERSDEDM</sequence>
<dbReference type="Pfam" id="PF19418">
    <property type="entry name" value="DEPDC5_CTD"/>
    <property type="match status" value="2"/>
</dbReference>
<feature type="region of interest" description="Disordered" evidence="1">
    <location>
        <begin position="1366"/>
        <end position="1385"/>
    </location>
</feature>
<feature type="region of interest" description="Disordered" evidence="1">
    <location>
        <begin position="1418"/>
        <end position="1447"/>
    </location>
</feature>
<evidence type="ECO:0000256" key="1">
    <source>
        <dbReference type="SAM" id="MobiDB-lite"/>
    </source>
</evidence>
<evidence type="ECO:0000259" key="2">
    <source>
        <dbReference type="PROSITE" id="PS50186"/>
    </source>
</evidence>
<dbReference type="InterPro" id="IPR000591">
    <property type="entry name" value="DEP_dom"/>
</dbReference>
<dbReference type="InterPro" id="IPR045838">
    <property type="entry name" value="DEPDC5_CTD"/>
</dbReference>
<gene>
    <name evidence="3" type="ORF">CLODIP_2_CD03617</name>
</gene>
<feature type="compositionally biased region" description="Polar residues" evidence="1">
    <location>
        <begin position="1048"/>
        <end position="1067"/>
    </location>
</feature>
<organism evidence="3 4">
    <name type="scientific">Cloeon dipterum</name>
    <dbReference type="NCBI Taxonomy" id="197152"/>
    <lineage>
        <taxon>Eukaryota</taxon>
        <taxon>Metazoa</taxon>
        <taxon>Ecdysozoa</taxon>
        <taxon>Arthropoda</taxon>
        <taxon>Hexapoda</taxon>
        <taxon>Insecta</taxon>
        <taxon>Pterygota</taxon>
        <taxon>Palaeoptera</taxon>
        <taxon>Ephemeroptera</taxon>
        <taxon>Pisciforma</taxon>
        <taxon>Baetidae</taxon>
        <taxon>Cloeon</taxon>
    </lineage>
</organism>
<dbReference type="OrthoDB" id="39497at2759"/>
<feature type="compositionally biased region" description="Basic and acidic residues" evidence="1">
    <location>
        <begin position="1011"/>
        <end position="1020"/>
    </location>
</feature>
<dbReference type="PANTHER" id="PTHR13179:SF8">
    <property type="entry name" value="GATOR COMPLEX PROTEIN DEPDC5"/>
    <property type="match status" value="1"/>
</dbReference>
<dbReference type="GO" id="GO:0034198">
    <property type="term" value="P:cellular response to amino acid starvation"/>
    <property type="evidence" value="ECO:0007669"/>
    <property type="project" value="TreeGrafter"/>
</dbReference>
<dbReference type="GO" id="GO:0005096">
    <property type="term" value="F:GTPase activator activity"/>
    <property type="evidence" value="ECO:0007669"/>
    <property type="project" value="InterPro"/>
</dbReference>
<dbReference type="SMART" id="SM00049">
    <property type="entry name" value="DEP"/>
    <property type="match status" value="1"/>
</dbReference>
<dbReference type="Gene3D" id="1.10.10.10">
    <property type="entry name" value="Winged helix-like DNA-binding domain superfamily/Winged helix DNA-binding domain"/>
    <property type="match status" value="1"/>
</dbReference>
<dbReference type="InterPro" id="IPR027244">
    <property type="entry name" value="IML1"/>
</dbReference>
<dbReference type="PANTHER" id="PTHR13179">
    <property type="entry name" value="DEP DOMAIN CONTAINING PROTEIN 5"/>
    <property type="match status" value="1"/>
</dbReference>
<dbReference type="EMBL" id="CADEPI010000017">
    <property type="protein sequence ID" value="CAB3364733.1"/>
    <property type="molecule type" value="Genomic_DNA"/>
</dbReference>
<feature type="compositionally biased region" description="Polar residues" evidence="1">
    <location>
        <begin position="438"/>
        <end position="456"/>
    </location>
</feature>
<feature type="region of interest" description="Disordered" evidence="1">
    <location>
        <begin position="805"/>
        <end position="839"/>
    </location>
</feature>
<reference evidence="3 4" key="1">
    <citation type="submission" date="2020-04" db="EMBL/GenBank/DDBJ databases">
        <authorList>
            <person name="Alioto T."/>
            <person name="Alioto T."/>
            <person name="Gomez Garrido J."/>
        </authorList>
    </citation>
    <scope>NUCLEOTIDE SEQUENCE [LARGE SCALE GENOMIC DNA]</scope>
</reference>
<name>A0A8S1C636_9INSE</name>
<dbReference type="SUPFAM" id="SSF46785">
    <property type="entry name" value="Winged helix' DNA-binding domain"/>
    <property type="match status" value="1"/>
</dbReference>
<keyword evidence="4" id="KW-1185">Reference proteome</keyword>
<protein>
    <recommendedName>
        <fullName evidence="2">DEP domain-containing protein</fullName>
    </recommendedName>
</protein>
<feature type="region of interest" description="Disordered" evidence="1">
    <location>
        <begin position="652"/>
        <end position="671"/>
    </location>
</feature>
<dbReference type="GO" id="GO:1990130">
    <property type="term" value="C:GATOR1 complex"/>
    <property type="evidence" value="ECO:0007669"/>
    <property type="project" value="TreeGrafter"/>
</dbReference>
<dbReference type="GO" id="GO:0010508">
    <property type="term" value="P:positive regulation of autophagy"/>
    <property type="evidence" value="ECO:0007669"/>
    <property type="project" value="TreeGrafter"/>
</dbReference>
<dbReference type="InterPro" id="IPR048255">
    <property type="entry name" value="IML1_N"/>
</dbReference>
<proteinExistence type="predicted"/>
<dbReference type="Pfam" id="PF12257">
    <property type="entry name" value="IML1"/>
    <property type="match status" value="1"/>
</dbReference>
<dbReference type="GO" id="GO:0005765">
    <property type="term" value="C:lysosomal membrane"/>
    <property type="evidence" value="ECO:0007669"/>
    <property type="project" value="TreeGrafter"/>
</dbReference>
<dbReference type="Pfam" id="PF23013">
    <property type="entry name" value="IML1_N"/>
    <property type="match status" value="1"/>
</dbReference>
<comment type="caution">
    <text evidence="3">The sequence shown here is derived from an EMBL/GenBank/DDBJ whole genome shotgun (WGS) entry which is preliminary data.</text>
</comment>
<dbReference type="InterPro" id="IPR036390">
    <property type="entry name" value="WH_DNA-bd_sf"/>
</dbReference>
<feature type="region of interest" description="Disordered" evidence="1">
    <location>
        <begin position="1011"/>
        <end position="1067"/>
    </location>
</feature>
<feature type="domain" description="DEP" evidence="2">
    <location>
        <begin position="1104"/>
        <end position="1165"/>
    </location>
</feature>
<feature type="compositionally biased region" description="Basic and acidic residues" evidence="1">
    <location>
        <begin position="652"/>
        <end position="665"/>
    </location>
</feature>
<feature type="region of interest" description="Disordered" evidence="1">
    <location>
        <begin position="438"/>
        <end position="461"/>
    </location>
</feature>
<dbReference type="InterPro" id="IPR055213">
    <property type="entry name" value="IML1_double_psi_beta_barrel"/>
</dbReference>
<dbReference type="InterPro" id="IPR036388">
    <property type="entry name" value="WH-like_DNA-bd_sf"/>
</dbReference>
<dbReference type="Proteomes" id="UP000494165">
    <property type="component" value="Unassembled WGS sequence"/>
</dbReference>
<dbReference type="PROSITE" id="PS50186">
    <property type="entry name" value="DEP"/>
    <property type="match status" value="1"/>
</dbReference>
<dbReference type="GO" id="GO:1904262">
    <property type="term" value="P:negative regulation of TORC1 signaling"/>
    <property type="evidence" value="ECO:0007669"/>
    <property type="project" value="TreeGrafter"/>
</dbReference>
<feature type="compositionally biased region" description="Polar residues" evidence="1">
    <location>
        <begin position="805"/>
        <end position="831"/>
    </location>
</feature>
<accession>A0A8S1C636</accession>
<dbReference type="GO" id="GO:0035556">
    <property type="term" value="P:intracellular signal transduction"/>
    <property type="evidence" value="ECO:0007669"/>
    <property type="project" value="InterPro"/>
</dbReference>